<dbReference type="Gene3D" id="1.10.1200.10">
    <property type="entry name" value="ACP-like"/>
    <property type="match status" value="1"/>
</dbReference>
<dbReference type="SUPFAM" id="SSF47336">
    <property type="entry name" value="ACP-like"/>
    <property type="match status" value="1"/>
</dbReference>
<evidence type="ECO:0000313" key="8">
    <source>
        <dbReference type="Proteomes" id="UP000190312"/>
    </source>
</evidence>
<evidence type="ECO:0000256" key="3">
    <source>
        <dbReference type="ARBA" id="ARBA00022598"/>
    </source>
</evidence>
<keyword evidence="4" id="KW-0808">Transferase</keyword>
<dbReference type="EMBL" id="MKZY01000006">
    <property type="protein sequence ID" value="OOO08148.1"/>
    <property type="molecule type" value="Genomic_DNA"/>
</dbReference>
<dbReference type="GO" id="GO:0044550">
    <property type="term" value="P:secondary metabolite biosynthetic process"/>
    <property type="evidence" value="ECO:0007669"/>
    <property type="project" value="UniProtKB-ARBA"/>
</dbReference>
<keyword evidence="1" id="KW-0596">Phosphopantetheine</keyword>
<dbReference type="VEuPathDB" id="FungiDB:AO090001000277"/>
<evidence type="ECO:0000313" key="7">
    <source>
        <dbReference type="EMBL" id="OOO08148.1"/>
    </source>
</evidence>
<dbReference type="Gene3D" id="3.30.559.30">
    <property type="entry name" value="Nonribosomal peptide synthetase, condensation domain"/>
    <property type="match status" value="2"/>
</dbReference>
<evidence type="ECO:0000256" key="1">
    <source>
        <dbReference type="ARBA" id="ARBA00022450"/>
    </source>
</evidence>
<dbReference type="SMART" id="SM00825">
    <property type="entry name" value="PKS_KS"/>
    <property type="match status" value="1"/>
</dbReference>
<dbReference type="GO" id="GO:0016746">
    <property type="term" value="F:acyltransferase activity"/>
    <property type="evidence" value="ECO:0007669"/>
    <property type="project" value="InterPro"/>
</dbReference>
<dbReference type="Gene3D" id="3.30.559.10">
    <property type="entry name" value="Chloramphenicol acetyltransferase-like domain"/>
    <property type="match status" value="2"/>
</dbReference>
<proteinExistence type="predicted"/>
<dbReference type="Proteomes" id="UP000190312">
    <property type="component" value="Unassembled WGS sequence"/>
</dbReference>
<dbReference type="SUPFAM" id="SSF56801">
    <property type="entry name" value="Acetyl-CoA synthetase-like"/>
    <property type="match status" value="1"/>
</dbReference>
<evidence type="ECO:0000256" key="4">
    <source>
        <dbReference type="ARBA" id="ARBA00022679"/>
    </source>
</evidence>
<evidence type="ECO:0000256" key="2">
    <source>
        <dbReference type="ARBA" id="ARBA00022553"/>
    </source>
</evidence>
<dbReference type="InterPro" id="IPR001242">
    <property type="entry name" value="Condensation_dom"/>
</dbReference>
<dbReference type="Pfam" id="PF00501">
    <property type="entry name" value="AMP-binding"/>
    <property type="match status" value="1"/>
</dbReference>
<dbReference type="Gene3D" id="3.40.50.720">
    <property type="entry name" value="NAD(P)-binding Rossmann-like Domain"/>
    <property type="match status" value="1"/>
</dbReference>
<dbReference type="Pfam" id="PF00668">
    <property type="entry name" value="Condensation"/>
    <property type="match status" value="1"/>
</dbReference>
<organism evidence="7 8">
    <name type="scientific">Aspergillus oryzae</name>
    <name type="common">Yellow koji mold</name>
    <dbReference type="NCBI Taxonomy" id="5062"/>
    <lineage>
        <taxon>Eukaryota</taxon>
        <taxon>Fungi</taxon>
        <taxon>Dikarya</taxon>
        <taxon>Ascomycota</taxon>
        <taxon>Pezizomycotina</taxon>
        <taxon>Eurotiomycetes</taxon>
        <taxon>Eurotiomycetidae</taxon>
        <taxon>Eurotiales</taxon>
        <taxon>Aspergillaceae</taxon>
        <taxon>Aspergillus</taxon>
        <taxon>Aspergillus subgen. Circumdati</taxon>
    </lineage>
</organism>
<dbReference type="GO" id="GO:0016874">
    <property type="term" value="F:ligase activity"/>
    <property type="evidence" value="ECO:0007669"/>
    <property type="project" value="UniProtKB-KW"/>
</dbReference>
<evidence type="ECO:0000256" key="5">
    <source>
        <dbReference type="SAM" id="MobiDB-lite"/>
    </source>
</evidence>
<dbReference type="VEuPathDB" id="FungiDB:AO090103000313"/>
<dbReference type="InterPro" id="IPR045851">
    <property type="entry name" value="AMP-bd_C_sf"/>
</dbReference>
<accession>A0A1S9DGF6</accession>
<dbReference type="SUPFAM" id="SSF51735">
    <property type="entry name" value="NAD(P)-binding Rossmann-fold domains"/>
    <property type="match status" value="1"/>
</dbReference>
<dbReference type="eggNOG" id="KOG1178">
    <property type="taxonomic scope" value="Eukaryota"/>
</dbReference>
<dbReference type="SUPFAM" id="SSF52777">
    <property type="entry name" value="CoA-dependent acyltransferases"/>
    <property type="match status" value="2"/>
</dbReference>
<dbReference type="Pfam" id="PF07993">
    <property type="entry name" value="NAD_binding_4"/>
    <property type="match status" value="1"/>
</dbReference>
<dbReference type="InterPro" id="IPR014030">
    <property type="entry name" value="Ketoacyl_synth_N"/>
</dbReference>
<name>A0A1S9DGF6_ASPOZ</name>
<dbReference type="CDD" id="cd00833">
    <property type="entry name" value="PKS"/>
    <property type="match status" value="1"/>
</dbReference>
<dbReference type="PANTHER" id="PTHR44845:SF6">
    <property type="entry name" value="BETA-ALANINE-ACTIVATING ENZYME"/>
    <property type="match status" value="1"/>
</dbReference>
<keyword evidence="3" id="KW-0436">Ligase</keyword>
<dbReference type="Gene3D" id="3.30.300.30">
    <property type="match status" value="1"/>
</dbReference>
<dbReference type="VEuPathDB" id="FungiDB:AO090103000224"/>
<dbReference type="PANTHER" id="PTHR44845">
    <property type="entry name" value="CARRIER DOMAIN-CONTAINING PROTEIN"/>
    <property type="match status" value="1"/>
</dbReference>
<dbReference type="PROSITE" id="PS00012">
    <property type="entry name" value="PHOSPHOPANTETHEINE"/>
    <property type="match status" value="1"/>
</dbReference>
<dbReference type="Pfam" id="PF00550">
    <property type="entry name" value="PP-binding"/>
    <property type="match status" value="1"/>
</dbReference>
<dbReference type="InterPro" id="IPR036291">
    <property type="entry name" value="NAD(P)-bd_dom_sf"/>
</dbReference>
<dbReference type="GO" id="GO:0031177">
    <property type="term" value="F:phosphopantetheine binding"/>
    <property type="evidence" value="ECO:0007669"/>
    <property type="project" value="InterPro"/>
</dbReference>
<dbReference type="PROSITE" id="PS50075">
    <property type="entry name" value="CARRIER"/>
    <property type="match status" value="1"/>
</dbReference>
<dbReference type="InterPro" id="IPR023213">
    <property type="entry name" value="CAT-like_dom_sf"/>
</dbReference>
<dbReference type="InterPro" id="IPR000873">
    <property type="entry name" value="AMP-dep_synth/lig_dom"/>
</dbReference>
<dbReference type="Gene3D" id="3.40.47.10">
    <property type="match status" value="1"/>
</dbReference>
<dbReference type="InterPro" id="IPR006162">
    <property type="entry name" value="Ppantetheine_attach_site"/>
</dbReference>
<reference evidence="7 8" key="1">
    <citation type="submission" date="2016-10" db="EMBL/GenBank/DDBJ databases">
        <title>Genome sequencing of Aspergillus oryzae BCC7051.</title>
        <authorList>
            <person name="Thammarongtham C."/>
            <person name="Vorapreeda T."/>
            <person name="Nookaew I."/>
            <person name="Srisuk T."/>
            <person name="Land M."/>
            <person name="Jeennor S."/>
            <person name="Laoteng K."/>
        </authorList>
    </citation>
    <scope>NUCLEOTIDE SEQUENCE [LARGE SCALE GENOMIC DNA]</scope>
    <source>
        <strain evidence="7 8">BCC7051</strain>
    </source>
</reference>
<keyword evidence="2" id="KW-0597">Phosphoprotein</keyword>
<dbReference type="InterPro" id="IPR009081">
    <property type="entry name" value="PP-bd_ACP"/>
</dbReference>
<sequence length="1493" mass="163170">MDTKVPKPIAIIRSSSGFYHPNDEHHGASNAQHPYLLEEDPCVFDAPFFSWNAREAEAMDPQHRVLLETVYECLENAGTSIQELQNTQTGVYVGLMTNDYHDIHLRDMETIPKYSGTGTTRSILSNRVSYFFNWKGPSMTIDTAFSSSSLVAVHPGGAKPAMWDDKADGLSREAVISGRPGSGCQPVLTSGMQKRVGLAEEDSAPPLWLSNPRFSHMKWEDKKVLPGEATTAASARIPVMDQLKAATQVAQAESILCTSFATRLAAILQMSADSIAQDTPLVEVGIDSLIAVEVRSWFLKELNVDVPVLKVIGGASIRDICRDVLDKLSLTFDASESPSEAPNDKPVSVTTIDQGKSPFVDESSIDASPTTSSTESVSEDRNTPTPSEDTDDVSGEFDPRSDGLSLIKDNIAPPSLQSLAKLQGHLDCDRFEAAIQAVIQRHEALHTAFQVISTTGEPEQFTFCREGFVLGRKTIANGSDINAEFLDFRDHVFDLDNGGTLKASILQLSRDTHVFMLCYLHIVMDGISLRTFLGDLNQSYVSPGVSQPASQYLDYAIAESKQLKGQAIKDDLKYWKQQFETPVDCLPLLPFSRVQSRPPLSISKSFTARAFIKKETVARVKECSRQSGSASFHFYAAALQVLSSNSLMVHLTNCASALLMQTGTTTDISTPTSMYAALAHSKVPFDVLLEELKVPRSSTSSPLFQVLLNYTLGIREMSTFASCEMDIVGVEDARSGCDLVVSIVETAVAQISELPDSIVSEVDLHPQFDPALISEIGSGGVVERWEGWETTVSQQVDVASQRYPDNIAVKLGFTNTEITYDMLNELVGRAARALKDLDVGIATRVGILCEPSADMIVFILAILHVGAAYVPLDSRNSHERLSSIVGDSSPRLLLSDSRLGECASLLGEEHIMPSSPGFDMAIEQMFIALCNGGTVVVARSSFRGDAVELARLIMEERITYTMAVPSDEWRYAFSSGEKVTDRLRDEFKSLALPACPILFLGRLEGDSQIKLRGQRVELDELAHALLLVSKEKLANAHVCVRGTGADTFLVAFVVFSNDPLDEEVDRITYVKQLRQRIPLPRYMCPSIMIPLQEPPLSVNGKVLVDLDEDKATLLRMWQEVLPDTAAKGLKVAKDTDFFEAEATPFPYHFAWEDEACVLISDLDLEYANLEAESASLTGDAGKIMILTGASGFLGKQILQGLVSSPSVSEVHCIAARSQTSMEKLNANESSKIIVHTGDLTLPRLGLDITTARSLASRANIIVHNGTDVSFLKSYSSLKKANVDSTAELVRLAKPCRIPIHFVSSAGVAGFVPRNELPLREVSVAAYPPPRDSSAHGYQIAKWVSERLLEMANQQYGLDIVLHRPTGIVGEDAPDANILGNLLHYSRQLELAPDMDGWDGYLDLVDVEAVAQQIVAVLESPNVSETGVRAVRVVHTCNPGAFPVHELAEYLGRTRGKPLGALPMTEWIGRAMQAGMNEMVGLYLQEVTSKRLSW</sequence>
<protein>
    <submittedName>
        <fullName evidence="7">Male sterility domain-containing protein</fullName>
    </submittedName>
</protein>
<dbReference type="VEuPathDB" id="FungiDB:AO090103000314"/>
<gene>
    <name evidence="7" type="ORF">OAory_01046480</name>
</gene>
<dbReference type="InterPro" id="IPR036736">
    <property type="entry name" value="ACP-like_sf"/>
</dbReference>
<dbReference type="InterPro" id="IPR013120">
    <property type="entry name" value="FAR_NAD-bd"/>
</dbReference>
<dbReference type="InterPro" id="IPR020806">
    <property type="entry name" value="PKS_PP-bd"/>
</dbReference>
<dbReference type="InterPro" id="IPR016039">
    <property type="entry name" value="Thiolase-like"/>
</dbReference>
<dbReference type="SUPFAM" id="SSF53901">
    <property type="entry name" value="Thiolase-like"/>
    <property type="match status" value="1"/>
</dbReference>
<feature type="region of interest" description="Disordered" evidence="5">
    <location>
        <begin position="333"/>
        <end position="399"/>
    </location>
</feature>
<dbReference type="Gene3D" id="3.40.50.980">
    <property type="match status" value="3"/>
</dbReference>
<dbReference type="SMART" id="SM00823">
    <property type="entry name" value="PKS_PP"/>
    <property type="match status" value="1"/>
</dbReference>
<dbReference type="Pfam" id="PF00109">
    <property type="entry name" value="ketoacyl-synt"/>
    <property type="match status" value="1"/>
</dbReference>
<evidence type="ECO:0000259" key="6">
    <source>
        <dbReference type="PROSITE" id="PS50075"/>
    </source>
</evidence>
<comment type="caution">
    <text evidence="7">The sequence shown here is derived from an EMBL/GenBank/DDBJ whole genome shotgun (WGS) entry which is preliminary data.</text>
</comment>
<dbReference type="InterPro" id="IPR020841">
    <property type="entry name" value="PKS_Beta-ketoAc_synthase_dom"/>
</dbReference>
<feature type="domain" description="Carrier" evidence="6">
    <location>
        <begin position="251"/>
        <end position="328"/>
    </location>
</feature>
<dbReference type="VEuPathDB" id="FungiDB:AO090103000316"/>